<dbReference type="AlphaFoldDB" id="A0A6J4P3B8"/>
<reference evidence="1" key="1">
    <citation type="submission" date="2020-02" db="EMBL/GenBank/DDBJ databases">
        <authorList>
            <person name="Meier V. D."/>
        </authorList>
    </citation>
    <scope>NUCLEOTIDE SEQUENCE</scope>
    <source>
        <strain evidence="1">AVDCRST_MAG84</strain>
    </source>
</reference>
<proteinExistence type="predicted"/>
<protein>
    <submittedName>
        <fullName evidence="1">Uncharacterized protein</fullName>
    </submittedName>
</protein>
<accession>A0A6J4P3B8</accession>
<organism evidence="1">
    <name type="scientific">uncultured Microcoleus sp</name>
    <dbReference type="NCBI Taxonomy" id="259945"/>
    <lineage>
        <taxon>Bacteria</taxon>
        <taxon>Bacillati</taxon>
        <taxon>Cyanobacteriota</taxon>
        <taxon>Cyanophyceae</taxon>
        <taxon>Oscillatoriophycideae</taxon>
        <taxon>Oscillatoriales</taxon>
        <taxon>Microcoleaceae</taxon>
        <taxon>Microcoleus</taxon>
        <taxon>environmental samples</taxon>
    </lineage>
</organism>
<sequence length="69" mass="7614">MAVAWASWVAGWVVAGVAIALTETPASIRVAREMLVKRDMVVVFIKLSSQLFCADSRILYGTARCQRWG</sequence>
<name>A0A6J4P3B8_9CYAN</name>
<gene>
    <name evidence="1" type="ORF">AVDCRST_MAG84-6267</name>
</gene>
<evidence type="ECO:0000313" key="1">
    <source>
        <dbReference type="EMBL" id="CAA9403745.1"/>
    </source>
</evidence>
<dbReference type="EMBL" id="CADCTZ010001534">
    <property type="protein sequence ID" value="CAA9403745.1"/>
    <property type="molecule type" value="Genomic_DNA"/>
</dbReference>